<dbReference type="AlphaFoldDB" id="A0A3L8GGY3"/>
<keyword evidence="2" id="KW-0808">Transferase</keyword>
<protein>
    <submittedName>
        <fullName evidence="2">Phosphoribulokinase</fullName>
    </submittedName>
</protein>
<comment type="caution">
    <text evidence="2">The sequence shown here is derived from an EMBL/GenBank/DDBJ whole genome shotgun (WGS) entry which is preliminary data.</text>
</comment>
<name>A0A3L8GGY3_STRIN</name>
<organism evidence="2 3">
    <name type="scientific">Streptococcus iniae</name>
    <name type="common">Streptococcus shiloi</name>
    <dbReference type="NCBI Taxonomy" id="1346"/>
    <lineage>
        <taxon>Bacteria</taxon>
        <taxon>Bacillati</taxon>
        <taxon>Bacillota</taxon>
        <taxon>Bacilli</taxon>
        <taxon>Lactobacillales</taxon>
        <taxon>Streptococcaceae</taxon>
        <taxon>Streptococcus</taxon>
    </lineage>
</organism>
<dbReference type="GO" id="GO:0016301">
    <property type="term" value="F:kinase activity"/>
    <property type="evidence" value="ECO:0007669"/>
    <property type="project" value="UniProtKB-KW"/>
</dbReference>
<dbReference type="RefSeq" id="WP_121791916.1">
    <property type="nucleotide sequence ID" value="NZ_QLQC01000016.1"/>
</dbReference>
<dbReference type="Pfam" id="PF00485">
    <property type="entry name" value="PRK"/>
    <property type="match status" value="1"/>
</dbReference>
<dbReference type="InterPro" id="IPR006083">
    <property type="entry name" value="PRK/URK"/>
</dbReference>
<dbReference type="SUPFAM" id="SSF52540">
    <property type="entry name" value="P-loop containing nucleoside triphosphate hydrolases"/>
    <property type="match status" value="1"/>
</dbReference>
<dbReference type="InterPro" id="IPR027417">
    <property type="entry name" value="P-loop_NTPase"/>
</dbReference>
<dbReference type="Proteomes" id="UP000269148">
    <property type="component" value="Unassembled WGS sequence"/>
</dbReference>
<dbReference type="Gene3D" id="3.40.50.300">
    <property type="entry name" value="P-loop containing nucleotide triphosphate hydrolases"/>
    <property type="match status" value="1"/>
</dbReference>
<keyword evidence="2" id="KW-0418">Kinase</keyword>
<accession>A0A3L8GGY3</accession>
<dbReference type="GO" id="GO:0005524">
    <property type="term" value="F:ATP binding"/>
    <property type="evidence" value="ECO:0007669"/>
    <property type="project" value="InterPro"/>
</dbReference>
<dbReference type="EMBL" id="QLQD01000013">
    <property type="protein sequence ID" value="RLU59086.1"/>
    <property type="molecule type" value="Genomic_DNA"/>
</dbReference>
<gene>
    <name evidence="2" type="ORF">DIY07_01135</name>
</gene>
<evidence type="ECO:0000313" key="2">
    <source>
        <dbReference type="EMBL" id="RLU59086.1"/>
    </source>
</evidence>
<proteinExistence type="predicted"/>
<reference evidence="2 3" key="1">
    <citation type="submission" date="2018-06" db="EMBL/GenBank/DDBJ databases">
        <title>Mutators as drivers of adaptation in pathogenic bacteria and a risk factor for host jumps and vaccine escape.</title>
        <authorList>
            <person name="Barnes A.C."/>
            <person name="Silayeva O."/>
        </authorList>
    </citation>
    <scope>NUCLEOTIDE SEQUENCE [LARGE SCALE GENOMIC DNA]</scope>
    <source>
        <strain evidence="2 3">QMA0445</strain>
    </source>
</reference>
<feature type="domain" description="Phosphoribulokinase/uridine kinase" evidence="1">
    <location>
        <begin position="22"/>
        <end position="197"/>
    </location>
</feature>
<dbReference type="PANTHER" id="PTHR10285">
    <property type="entry name" value="URIDINE KINASE"/>
    <property type="match status" value="1"/>
</dbReference>
<evidence type="ECO:0000313" key="3">
    <source>
        <dbReference type="Proteomes" id="UP000269148"/>
    </source>
</evidence>
<dbReference type="STRING" id="1346.BMF34_01385"/>
<sequence>MPDYSNYLPLITQFISEKKKGVIRIYGHGASGKTTFTKKLIELLNPEDVNLLETDPYIIDGTFRKFVHLVSDPDQKVTANAPISHELKSLQRDILALRNGIDIITIDEPWAPSKRLIAKKPILIVEGMSAAFLPRELFDLSICLRTDAESELERRLNRDVSERGQQKECIEQTQRVRRSQYEHYYQTTEKFADMLIDN</sequence>
<evidence type="ECO:0000259" key="1">
    <source>
        <dbReference type="Pfam" id="PF00485"/>
    </source>
</evidence>
<dbReference type="OrthoDB" id="2388275at2"/>